<gene>
    <name evidence="3" type="ORF">HAKA00212_LOCUS24931</name>
</gene>
<dbReference type="EMBL" id="HBIU01056919">
    <property type="protein sequence ID" value="CAE0650004.1"/>
    <property type="molecule type" value="Transcribed_RNA"/>
</dbReference>
<evidence type="ECO:0000256" key="2">
    <source>
        <dbReference type="SAM" id="SignalP"/>
    </source>
</evidence>
<name>A0A7S3YFF4_HETAK</name>
<protein>
    <submittedName>
        <fullName evidence="3">Uncharacterized protein</fullName>
    </submittedName>
</protein>
<reference evidence="3" key="1">
    <citation type="submission" date="2021-01" db="EMBL/GenBank/DDBJ databases">
        <authorList>
            <person name="Corre E."/>
            <person name="Pelletier E."/>
            <person name="Niang G."/>
            <person name="Scheremetjew M."/>
            <person name="Finn R."/>
            <person name="Kale V."/>
            <person name="Holt S."/>
            <person name="Cochrane G."/>
            <person name="Meng A."/>
            <person name="Brown T."/>
            <person name="Cohen L."/>
        </authorList>
    </citation>
    <scope>NUCLEOTIDE SEQUENCE</scope>
    <source>
        <strain evidence="3">CCMP3107</strain>
    </source>
</reference>
<dbReference type="AlphaFoldDB" id="A0A7S3YFF4"/>
<accession>A0A7S3YFF4</accession>
<organism evidence="3">
    <name type="scientific">Heterosigma akashiwo</name>
    <name type="common">Chromophytic alga</name>
    <name type="synonym">Heterosigma carterae</name>
    <dbReference type="NCBI Taxonomy" id="2829"/>
    <lineage>
        <taxon>Eukaryota</taxon>
        <taxon>Sar</taxon>
        <taxon>Stramenopiles</taxon>
        <taxon>Ochrophyta</taxon>
        <taxon>Raphidophyceae</taxon>
        <taxon>Chattonellales</taxon>
        <taxon>Chattonellaceae</taxon>
        <taxon>Heterosigma</taxon>
    </lineage>
</organism>
<evidence type="ECO:0000313" key="3">
    <source>
        <dbReference type="EMBL" id="CAE0650004.1"/>
    </source>
</evidence>
<sequence>MTRHQTITILFFSLFVLYTKRTVAQISDTKCLTVEDLNNEGCSVEQLSDEALIEGLRAADIMLEEGLDRKDLESVAYQHFSFEVEDAGGDELIQSEPEDKPFIQIFKEEMVWMVNEMKAQMKRDLAPLKLIWDSLIVILKPLFEGVLFVLSYLRVIAEDTFGTTVSKLKPWVEKKLAPLIGELKEKSIEIIANAKDTAKEKLASKFSDLKQKIGRMGGGSDAVLGGEEQQQQERRSAGGPAEHDSSNEL</sequence>
<proteinExistence type="predicted"/>
<feature type="chain" id="PRO_5030789612" evidence="2">
    <location>
        <begin position="25"/>
        <end position="249"/>
    </location>
</feature>
<evidence type="ECO:0000256" key="1">
    <source>
        <dbReference type="SAM" id="MobiDB-lite"/>
    </source>
</evidence>
<feature type="signal peptide" evidence="2">
    <location>
        <begin position="1"/>
        <end position="24"/>
    </location>
</feature>
<feature type="region of interest" description="Disordered" evidence="1">
    <location>
        <begin position="213"/>
        <end position="249"/>
    </location>
</feature>
<feature type="compositionally biased region" description="Basic and acidic residues" evidence="1">
    <location>
        <begin position="231"/>
        <end position="249"/>
    </location>
</feature>
<keyword evidence="2" id="KW-0732">Signal</keyword>